<sequence length="306" mass="32797">MADEPLQAQQFGTEEFDVTDCGTQFCCCGSNILTLEPEEAVLKTTTCIGGSTKRLPYGDLGSVEKLEACGCCASFRSNLSPDDDKGNKVPISPGCGCSGELVTNVVEELKARMKERGNTGNILRAEEALKILEAMTARVDAMLVHLGVAIPAVPHASEHTAPKFDHKDYDVTDCCHTLSTCGIGAKLLNLEPEEIQLITTTCCSKNTSRRPYGELGSVTVTRCCGCCVSTSSSLGLISPGCGCQAEVVDDINKDLEERMRLRGDTGNIQRQDETLHLARQQNPKVEKLCTKVGVPLAQAPAPQRMG</sequence>
<reference evidence="1" key="1">
    <citation type="submission" date="2023-10" db="EMBL/GenBank/DDBJ databases">
        <authorList>
            <person name="Chen Y."/>
            <person name="Shah S."/>
            <person name="Dougan E. K."/>
            <person name="Thang M."/>
            <person name="Chan C."/>
        </authorList>
    </citation>
    <scope>NUCLEOTIDE SEQUENCE [LARGE SCALE GENOMIC DNA]</scope>
</reference>
<gene>
    <name evidence="1" type="ORF">PCOR1329_LOCUS28332</name>
</gene>
<protein>
    <recommendedName>
        <fullName evidence="3">Phospholipid scramblase</fullName>
    </recommendedName>
</protein>
<evidence type="ECO:0000313" key="1">
    <source>
        <dbReference type="EMBL" id="CAK0829346.1"/>
    </source>
</evidence>
<name>A0ABN9SBJ3_9DINO</name>
<comment type="caution">
    <text evidence="1">The sequence shown here is derived from an EMBL/GenBank/DDBJ whole genome shotgun (WGS) entry which is preliminary data.</text>
</comment>
<evidence type="ECO:0008006" key="3">
    <source>
        <dbReference type="Google" id="ProtNLM"/>
    </source>
</evidence>
<dbReference type="Proteomes" id="UP001189429">
    <property type="component" value="Unassembled WGS sequence"/>
</dbReference>
<dbReference type="EMBL" id="CAUYUJ010010435">
    <property type="protein sequence ID" value="CAK0829346.1"/>
    <property type="molecule type" value="Genomic_DNA"/>
</dbReference>
<proteinExistence type="predicted"/>
<keyword evidence="2" id="KW-1185">Reference proteome</keyword>
<organism evidence="1 2">
    <name type="scientific">Prorocentrum cordatum</name>
    <dbReference type="NCBI Taxonomy" id="2364126"/>
    <lineage>
        <taxon>Eukaryota</taxon>
        <taxon>Sar</taxon>
        <taxon>Alveolata</taxon>
        <taxon>Dinophyceae</taxon>
        <taxon>Prorocentrales</taxon>
        <taxon>Prorocentraceae</taxon>
        <taxon>Prorocentrum</taxon>
    </lineage>
</organism>
<accession>A0ABN9SBJ3</accession>
<evidence type="ECO:0000313" key="2">
    <source>
        <dbReference type="Proteomes" id="UP001189429"/>
    </source>
</evidence>